<evidence type="ECO:0000313" key="2">
    <source>
        <dbReference type="EMBL" id="RMO72395.1"/>
    </source>
</evidence>
<dbReference type="AlphaFoldDB" id="A0A3M3XQU9"/>
<dbReference type="Gene3D" id="3.40.50.12780">
    <property type="entry name" value="N-terminal domain of ligase-like"/>
    <property type="match status" value="1"/>
</dbReference>
<protein>
    <submittedName>
        <fullName evidence="2">Non-ribosomal peptide synthetase</fullName>
    </submittedName>
</protein>
<dbReference type="GO" id="GO:0031177">
    <property type="term" value="F:phosphopantetheine binding"/>
    <property type="evidence" value="ECO:0007669"/>
    <property type="project" value="TreeGrafter"/>
</dbReference>
<evidence type="ECO:0000259" key="1">
    <source>
        <dbReference type="Pfam" id="PF00501"/>
    </source>
</evidence>
<dbReference type="InterPro" id="IPR000873">
    <property type="entry name" value="AMP-dep_synth/lig_dom"/>
</dbReference>
<gene>
    <name evidence="2" type="ORF">ALQ37_100991</name>
</gene>
<proteinExistence type="predicted"/>
<dbReference type="InterPro" id="IPR020845">
    <property type="entry name" value="AMP-binding_CS"/>
</dbReference>
<dbReference type="GO" id="GO:0044550">
    <property type="term" value="P:secondary metabolite biosynthetic process"/>
    <property type="evidence" value="ECO:0007669"/>
    <property type="project" value="TreeGrafter"/>
</dbReference>
<dbReference type="PANTHER" id="PTHR45527">
    <property type="entry name" value="NONRIBOSOMAL PEPTIDE SYNTHETASE"/>
    <property type="match status" value="1"/>
</dbReference>
<reference evidence="2 3" key="1">
    <citation type="submission" date="2018-08" db="EMBL/GenBank/DDBJ databases">
        <title>Recombination of ecologically and evolutionarily significant loci maintains genetic cohesion in the Pseudomonas syringae species complex.</title>
        <authorList>
            <person name="Dillon M."/>
            <person name="Thakur S."/>
            <person name="Almeida R.N.D."/>
            <person name="Weir B.S."/>
            <person name="Guttman D.S."/>
        </authorList>
    </citation>
    <scope>NUCLEOTIDE SEQUENCE [LARGE SCALE GENOMIC DNA]</scope>
    <source>
        <strain evidence="2 3">ICMP 4388</strain>
    </source>
</reference>
<dbReference type="EMBL" id="RBPX01000026">
    <property type="protein sequence ID" value="RMO72395.1"/>
    <property type="molecule type" value="Genomic_DNA"/>
</dbReference>
<organism evidence="2 3">
    <name type="scientific">Pseudomonas syringae pv. aptata</name>
    <dbReference type="NCBI Taxonomy" id="83167"/>
    <lineage>
        <taxon>Bacteria</taxon>
        <taxon>Pseudomonadati</taxon>
        <taxon>Pseudomonadota</taxon>
        <taxon>Gammaproteobacteria</taxon>
        <taxon>Pseudomonadales</taxon>
        <taxon>Pseudomonadaceae</taxon>
        <taxon>Pseudomonas</taxon>
        <taxon>Pseudomonas syringae</taxon>
    </lineage>
</organism>
<dbReference type="PROSITE" id="PS00455">
    <property type="entry name" value="AMP_BINDING"/>
    <property type="match status" value="1"/>
</dbReference>
<name>A0A3M3XQU9_PSEAP</name>
<dbReference type="GO" id="GO:0043041">
    <property type="term" value="P:amino acid activation for nonribosomal peptide biosynthetic process"/>
    <property type="evidence" value="ECO:0007669"/>
    <property type="project" value="TreeGrafter"/>
</dbReference>
<dbReference type="InterPro" id="IPR042099">
    <property type="entry name" value="ANL_N_sf"/>
</dbReference>
<comment type="caution">
    <text evidence="2">The sequence shown here is derived from an EMBL/GenBank/DDBJ whole genome shotgun (WGS) entry which is preliminary data.</text>
</comment>
<feature type="non-terminal residue" evidence="2">
    <location>
        <position position="1"/>
    </location>
</feature>
<accession>A0A3M3XQU9</accession>
<dbReference type="PANTHER" id="PTHR45527:SF1">
    <property type="entry name" value="FATTY ACID SYNTHASE"/>
    <property type="match status" value="1"/>
</dbReference>
<feature type="domain" description="AMP-dependent synthetase/ligase" evidence="1">
    <location>
        <begin position="13"/>
        <end position="54"/>
    </location>
</feature>
<feature type="non-terminal residue" evidence="2">
    <location>
        <position position="74"/>
    </location>
</feature>
<dbReference type="InterPro" id="IPR020459">
    <property type="entry name" value="AMP-binding"/>
</dbReference>
<dbReference type="Proteomes" id="UP000274541">
    <property type="component" value="Unassembled WGS sequence"/>
</dbReference>
<dbReference type="SUPFAM" id="SSF56801">
    <property type="entry name" value="Acetyl-CoA synthetase-like"/>
    <property type="match status" value="1"/>
</dbReference>
<dbReference type="GO" id="GO:0005737">
    <property type="term" value="C:cytoplasm"/>
    <property type="evidence" value="ECO:0007669"/>
    <property type="project" value="TreeGrafter"/>
</dbReference>
<evidence type="ECO:0000313" key="3">
    <source>
        <dbReference type="Proteomes" id="UP000274541"/>
    </source>
</evidence>
<sequence length="74" mass="7987">ATGAARFNERDDNPVVENFGAHNLAYVIYTSGSTGVPKGVMVEHRGLLAVSAAWEKLYALHAPLNHLQMAGFSF</sequence>
<dbReference type="PRINTS" id="PR00154">
    <property type="entry name" value="AMPBINDING"/>
</dbReference>
<dbReference type="Pfam" id="PF00501">
    <property type="entry name" value="AMP-binding"/>
    <property type="match status" value="1"/>
</dbReference>